<feature type="active site" description="Nucleophile" evidence="8">
    <location>
        <position position="174"/>
    </location>
</feature>
<evidence type="ECO:0000313" key="9">
    <source>
        <dbReference type="EMBL" id="NLW34634.1"/>
    </source>
</evidence>
<comment type="similarity">
    <text evidence="1 8">Belongs to the ArgJ family.</text>
</comment>
<dbReference type="NCBIfam" id="TIGR00120">
    <property type="entry name" value="ArgJ"/>
    <property type="match status" value="1"/>
</dbReference>
<dbReference type="Pfam" id="PF01960">
    <property type="entry name" value="ArgJ"/>
    <property type="match status" value="1"/>
</dbReference>
<dbReference type="InterPro" id="IPR042195">
    <property type="entry name" value="ArgJ_beta_C"/>
</dbReference>
<comment type="catalytic activity">
    <reaction evidence="8">
        <text>L-glutamate + acetyl-CoA = N-acetyl-L-glutamate + CoA + H(+)</text>
        <dbReference type="Rhea" id="RHEA:24292"/>
        <dbReference type="ChEBI" id="CHEBI:15378"/>
        <dbReference type="ChEBI" id="CHEBI:29985"/>
        <dbReference type="ChEBI" id="CHEBI:44337"/>
        <dbReference type="ChEBI" id="CHEBI:57287"/>
        <dbReference type="ChEBI" id="CHEBI:57288"/>
        <dbReference type="EC" id="2.3.1.1"/>
    </reaction>
</comment>
<feature type="binding site" evidence="8">
    <location>
        <position position="138"/>
    </location>
    <ligand>
        <name>substrate</name>
    </ligand>
</feature>
<dbReference type="AlphaFoldDB" id="A0A971M2T7"/>
<gene>
    <name evidence="8 9" type="primary">argJ</name>
    <name evidence="9" type="ORF">GXY80_04005</name>
</gene>
<feature type="binding site" evidence="8">
    <location>
        <position position="163"/>
    </location>
    <ligand>
        <name>substrate</name>
    </ligand>
</feature>
<evidence type="ECO:0000256" key="7">
    <source>
        <dbReference type="ARBA" id="ARBA00023315"/>
    </source>
</evidence>
<comment type="catalytic activity">
    <reaction evidence="8">
        <text>N(2)-acetyl-L-ornithine + L-glutamate = N-acetyl-L-glutamate + L-ornithine</text>
        <dbReference type="Rhea" id="RHEA:15349"/>
        <dbReference type="ChEBI" id="CHEBI:29985"/>
        <dbReference type="ChEBI" id="CHEBI:44337"/>
        <dbReference type="ChEBI" id="CHEBI:46911"/>
        <dbReference type="ChEBI" id="CHEBI:57805"/>
        <dbReference type="EC" id="2.3.1.35"/>
    </reaction>
</comment>
<comment type="subcellular location">
    <subcellularLocation>
        <location evidence="8">Cytoplasm</location>
    </subcellularLocation>
</comment>
<feature type="chain" id="PRO_5038189228" description="Arginine biosynthesis bifunctional protein ArgJ alpha chain" evidence="8">
    <location>
        <begin position="1"/>
        <end position="173"/>
    </location>
</feature>
<feature type="site" description="Involved in the stabilization of negative charge on the oxyanion by the formation of the oxyanion hole" evidence="8">
    <location>
        <position position="102"/>
    </location>
</feature>
<dbReference type="InterPro" id="IPR002813">
    <property type="entry name" value="Arg_biosynth_ArgJ"/>
</dbReference>
<comment type="subunit">
    <text evidence="2 8">Heterotetramer of two alpha and two beta chains.</text>
</comment>
<dbReference type="EC" id="2.3.1.1" evidence="8"/>
<comment type="pathway">
    <text evidence="8">Amino-acid biosynthesis; L-arginine biosynthesis; N(2)-acetyl-L-ornithine from L-glutamate: step 1/4.</text>
</comment>
<comment type="pathway">
    <text evidence="8">Amino-acid biosynthesis; L-arginine biosynthesis; L-ornithine and N-acetyl-L-glutamate from L-glutamate and N(2)-acetyl-L-ornithine (cyclic): step 1/1.</text>
</comment>
<dbReference type="GO" id="GO:0004358">
    <property type="term" value="F:L-glutamate N-acetyltransferase activity, acting on acetyl-L-ornithine as donor"/>
    <property type="evidence" value="ECO:0007669"/>
    <property type="project" value="UniProtKB-UniRule"/>
</dbReference>
<feature type="site" description="Cleavage; by autolysis" evidence="8">
    <location>
        <begin position="173"/>
        <end position="174"/>
    </location>
</feature>
<comment type="caution">
    <text evidence="9">The sequence shown here is derived from an EMBL/GenBank/DDBJ whole genome shotgun (WGS) entry which is preliminary data.</text>
</comment>
<keyword evidence="4 8" id="KW-0028">Amino-acid biosynthesis</keyword>
<keyword evidence="8" id="KW-0963">Cytoplasm</keyword>
<evidence type="ECO:0000256" key="6">
    <source>
        <dbReference type="ARBA" id="ARBA00022813"/>
    </source>
</evidence>
<dbReference type="InterPro" id="IPR016117">
    <property type="entry name" value="ArgJ-like_dom_sf"/>
</dbReference>
<comment type="function">
    <text evidence="8">Catalyzes two activities which are involved in the cyclic version of arginine biosynthesis: the synthesis of N-acetylglutamate from glutamate and acetyl-CoA as the acetyl donor, and of ornithine by transacetylation between N(2)-acetylornithine and glutamate.</text>
</comment>
<dbReference type="NCBIfam" id="NF003802">
    <property type="entry name" value="PRK05388.1"/>
    <property type="match status" value="1"/>
</dbReference>
<reference evidence="9" key="1">
    <citation type="journal article" date="2020" name="Biotechnol. Biofuels">
        <title>New insights from the biogas microbiome by comprehensive genome-resolved metagenomics of nearly 1600 species originating from multiple anaerobic digesters.</title>
        <authorList>
            <person name="Campanaro S."/>
            <person name="Treu L."/>
            <person name="Rodriguez-R L.M."/>
            <person name="Kovalovszki A."/>
            <person name="Ziels R.M."/>
            <person name="Maus I."/>
            <person name="Zhu X."/>
            <person name="Kougias P.G."/>
            <person name="Basile A."/>
            <person name="Luo G."/>
            <person name="Schluter A."/>
            <person name="Konstantinidis K.T."/>
            <person name="Angelidaki I."/>
        </authorList>
    </citation>
    <scope>NUCLEOTIDE SEQUENCE</scope>
    <source>
        <strain evidence="9">AS06rmzACSIP_7</strain>
    </source>
</reference>
<dbReference type="Proteomes" id="UP000777265">
    <property type="component" value="Unassembled WGS sequence"/>
</dbReference>
<dbReference type="GO" id="GO:0006592">
    <property type="term" value="P:ornithine biosynthetic process"/>
    <property type="evidence" value="ECO:0007669"/>
    <property type="project" value="TreeGrafter"/>
</dbReference>
<dbReference type="EC" id="2.3.1.35" evidence="8"/>
<accession>A0A971M2T7</accession>
<feature type="binding site" evidence="8">
    <location>
        <position position="254"/>
    </location>
    <ligand>
        <name>substrate</name>
    </ligand>
</feature>
<evidence type="ECO:0000256" key="3">
    <source>
        <dbReference type="ARBA" id="ARBA00022571"/>
    </source>
</evidence>
<feature type="chain" id="PRO_5038189229" description="Arginine biosynthesis bifunctional protein ArgJ beta chain" evidence="8">
    <location>
        <begin position="174"/>
        <end position="381"/>
    </location>
</feature>
<dbReference type="EMBL" id="JAAYEE010000070">
    <property type="protein sequence ID" value="NLW34634.1"/>
    <property type="molecule type" value="Genomic_DNA"/>
</dbReference>
<keyword evidence="5 8" id="KW-0808">Transferase</keyword>
<protein>
    <recommendedName>
        <fullName evidence="8">Arginine biosynthesis bifunctional protein ArgJ</fullName>
    </recommendedName>
    <domain>
        <recommendedName>
            <fullName evidence="8">Glutamate N-acetyltransferase</fullName>
            <ecNumber evidence="8">2.3.1.35</ecNumber>
        </recommendedName>
        <alternativeName>
            <fullName evidence="8">Ornithine acetyltransferase</fullName>
            <shortName evidence="8">OATase</shortName>
        </alternativeName>
        <alternativeName>
            <fullName evidence="8">Ornithine transacetylase</fullName>
        </alternativeName>
    </domain>
    <domain>
        <recommendedName>
            <fullName evidence="8">Amino-acid acetyltransferase</fullName>
            <ecNumber evidence="8">2.3.1.1</ecNumber>
        </recommendedName>
        <alternativeName>
            <fullName evidence="8">N-acetylglutamate synthase</fullName>
            <shortName evidence="8">AGSase</shortName>
        </alternativeName>
    </domain>
    <component>
        <recommendedName>
            <fullName evidence="8">Arginine biosynthesis bifunctional protein ArgJ alpha chain</fullName>
        </recommendedName>
    </component>
    <component>
        <recommendedName>
            <fullName evidence="8">Arginine biosynthesis bifunctional protein ArgJ beta chain</fullName>
        </recommendedName>
    </component>
</protein>
<dbReference type="Gene3D" id="3.60.70.12">
    <property type="entry name" value="L-amino peptidase D-ALA esterase/amidase"/>
    <property type="match status" value="1"/>
</dbReference>
<keyword evidence="8" id="KW-0511">Multifunctional enzyme</keyword>
<dbReference type="Gene3D" id="3.10.20.340">
    <property type="entry name" value="ArgJ beta chain, C-terminal domain"/>
    <property type="match status" value="1"/>
</dbReference>
<dbReference type="GO" id="GO:0006526">
    <property type="term" value="P:L-arginine biosynthetic process"/>
    <property type="evidence" value="ECO:0007669"/>
    <property type="project" value="UniProtKB-UniRule"/>
</dbReference>
<sequence length="381" mass="41530">MIPGIKFAGIASGIKASGLDLGLVVFDQPTYVTALYTKNKVKAAHILYNRKVTNPVRAILANSGCANACTGPEGTRDLKMLSGKLSEALHIGDGEVLFASTGVIGRRLPVETMAKAIPILVKDLKESGEESFARSIMTTDTYQKIVRETVPGKKPYTIVGIAKGAGMINPLLATMLVFIFTDYPVSPETIRKTLLQGARDSFERISVDGECSTNDSVLLFTRQGPEDQGSLQAFQDKLFSVMKELSMMLVRDGEGATRVIHITVNGAKKKETAEKIARRIAISPLTKTAFFGCDPNWGRIIAAVGDSNVAVRPSRVEIILQGEVLARNGIEVPFDEEKVKKLMNKKEVELIVNLGDGRASYDMYTTDLTFDYVKINASYRS</sequence>
<feature type="binding site" evidence="8">
    <location>
        <position position="376"/>
    </location>
    <ligand>
        <name>substrate</name>
    </ligand>
</feature>
<dbReference type="GO" id="GO:0004042">
    <property type="term" value="F:L-glutamate N-acetyltransferase activity"/>
    <property type="evidence" value="ECO:0007669"/>
    <property type="project" value="UniProtKB-UniRule"/>
</dbReference>
<dbReference type="SUPFAM" id="SSF56266">
    <property type="entry name" value="DmpA/ArgJ-like"/>
    <property type="match status" value="1"/>
</dbReference>
<dbReference type="PANTHER" id="PTHR23100:SF0">
    <property type="entry name" value="ARGININE BIOSYNTHESIS BIFUNCTIONAL PROTEIN ARGJ, MITOCHONDRIAL"/>
    <property type="match status" value="1"/>
</dbReference>
<organism evidence="9 10">
    <name type="scientific">Syntrophorhabdus aromaticivorans</name>
    <dbReference type="NCBI Taxonomy" id="328301"/>
    <lineage>
        <taxon>Bacteria</taxon>
        <taxon>Pseudomonadati</taxon>
        <taxon>Thermodesulfobacteriota</taxon>
        <taxon>Syntrophorhabdia</taxon>
        <taxon>Syntrophorhabdales</taxon>
        <taxon>Syntrophorhabdaceae</taxon>
        <taxon>Syntrophorhabdus</taxon>
    </lineage>
</organism>
<keyword evidence="6 8" id="KW-0068">Autocatalytic cleavage</keyword>
<keyword evidence="3 8" id="KW-0055">Arginine biosynthesis</keyword>
<evidence type="ECO:0000256" key="1">
    <source>
        <dbReference type="ARBA" id="ARBA00006774"/>
    </source>
</evidence>
<dbReference type="GO" id="GO:0005737">
    <property type="term" value="C:cytoplasm"/>
    <property type="evidence" value="ECO:0007669"/>
    <property type="project" value="UniProtKB-SubCell"/>
</dbReference>
<evidence type="ECO:0000256" key="4">
    <source>
        <dbReference type="ARBA" id="ARBA00022605"/>
    </source>
</evidence>
<feature type="binding site" evidence="8">
    <location>
        <position position="381"/>
    </location>
    <ligand>
        <name>substrate</name>
    </ligand>
</feature>
<proteinExistence type="inferred from homology"/>
<dbReference type="CDD" id="cd02152">
    <property type="entry name" value="OAT"/>
    <property type="match status" value="1"/>
</dbReference>
<name>A0A971M2T7_9BACT</name>
<evidence type="ECO:0000256" key="8">
    <source>
        <dbReference type="HAMAP-Rule" id="MF_01106"/>
    </source>
</evidence>
<feature type="binding site" evidence="8">
    <location>
        <position position="174"/>
    </location>
    <ligand>
        <name>substrate</name>
    </ligand>
</feature>
<dbReference type="FunFam" id="3.10.20.340:FF:000001">
    <property type="entry name" value="Arginine biosynthesis bifunctional protein ArgJ, chloroplastic"/>
    <property type="match status" value="1"/>
</dbReference>
<keyword evidence="7 8" id="KW-0012">Acyltransferase</keyword>
<dbReference type="HAMAP" id="MF_01106">
    <property type="entry name" value="ArgJ"/>
    <property type="match status" value="1"/>
</dbReference>
<evidence type="ECO:0000256" key="2">
    <source>
        <dbReference type="ARBA" id="ARBA00011475"/>
    </source>
</evidence>
<reference evidence="9" key="2">
    <citation type="submission" date="2020-01" db="EMBL/GenBank/DDBJ databases">
        <authorList>
            <person name="Campanaro S."/>
        </authorList>
    </citation>
    <scope>NUCLEOTIDE SEQUENCE</scope>
    <source>
        <strain evidence="9">AS06rmzACSIP_7</strain>
    </source>
</reference>
<feature type="site" description="Involved in the stabilization of negative charge on the oxyanion by the formation of the oxyanion hole" evidence="8">
    <location>
        <position position="101"/>
    </location>
</feature>
<dbReference type="PANTHER" id="PTHR23100">
    <property type="entry name" value="ARGININE BIOSYNTHESIS BIFUNCTIONAL PROTEIN ARGJ"/>
    <property type="match status" value="1"/>
</dbReference>
<evidence type="ECO:0000313" key="10">
    <source>
        <dbReference type="Proteomes" id="UP000777265"/>
    </source>
</evidence>
<evidence type="ECO:0000256" key="5">
    <source>
        <dbReference type="ARBA" id="ARBA00022679"/>
    </source>
</evidence>